<reference evidence="1 2" key="1">
    <citation type="journal article" date="2011" name="J. Bacteriol.">
        <title>Complete genome sequence of the cellulose-degrading bacterium Cellulosilyticum lentocellum.</title>
        <authorList>
            <consortium name="US DOE Joint Genome Institute"/>
            <person name="Miller D.A."/>
            <person name="Suen G."/>
            <person name="Bruce D."/>
            <person name="Copeland A."/>
            <person name="Cheng J.F."/>
            <person name="Detter C."/>
            <person name="Goodwin L.A."/>
            <person name="Han C.S."/>
            <person name="Hauser L.J."/>
            <person name="Land M.L."/>
            <person name="Lapidus A."/>
            <person name="Lucas S."/>
            <person name="Meincke L."/>
            <person name="Pitluck S."/>
            <person name="Tapia R."/>
            <person name="Teshima H."/>
            <person name="Woyke T."/>
            <person name="Fox B.G."/>
            <person name="Angert E.R."/>
            <person name="Currie C.R."/>
        </authorList>
    </citation>
    <scope>NUCLEOTIDE SEQUENCE [LARGE SCALE GENOMIC DNA]</scope>
    <source>
        <strain evidence="2">ATCC 49066 / DSM 5427 / NCIMB 11756 / RHM5</strain>
    </source>
</reference>
<gene>
    <name evidence="1" type="ordered locus">Clole_0581</name>
</gene>
<dbReference type="AlphaFoldDB" id="F2JMA5"/>
<organism evidence="1 2">
    <name type="scientific">Cellulosilyticum lentocellum (strain ATCC 49066 / DSM 5427 / NCIMB 11756 / RHM5)</name>
    <name type="common">Clostridium lentocellum</name>
    <dbReference type="NCBI Taxonomy" id="642492"/>
    <lineage>
        <taxon>Bacteria</taxon>
        <taxon>Bacillati</taxon>
        <taxon>Bacillota</taxon>
        <taxon>Clostridia</taxon>
        <taxon>Lachnospirales</taxon>
        <taxon>Cellulosilyticaceae</taxon>
        <taxon>Cellulosilyticum</taxon>
    </lineage>
</organism>
<dbReference type="InterPro" id="IPR018775">
    <property type="entry name" value="RlaP"/>
</dbReference>
<dbReference type="KEGG" id="cle:Clole_0581"/>
<name>F2JMA5_CELLD</name>
<protein>
    <submittedName>
        <fullName evidence="1">Nucleotidyltransferase</fullName>
    </submittedName>
</protein>
<keyword evidence="2" id="KW-1185">Reference proteome</keyword>
<evidence type="ECO:0000313" key="1">
    <source>
        <dbReference type="EMBL" id="ADZ82316.1"/>
    </source>
</evidence>
<dbReference type="Pfam" id="PF10127">
    <property type="entry name" value="RlaP"/>
    <property type="match status" value="1"/>
</dbReference>
<keyword evidence="1" id="KW-0808">Transferase</keyword>
<dbReference type="PANTHER" id="PTHR34817:SF2">
    <property type="entry name" value="NUCLEOTIDYLTRANSFERASE"/>
    <property type="match status" value="1"/>
</dbReference>
<sequence>MKIEVIERLESKVYEFLKNEKTLGDRILYLVVSGSYGYGTQYENSDIDLRGCTIEGKEVLFGLESFEQYEDLHTDTVIFGLKKFVRLGLNANPQTLELLGIDEDCIYQMTPQGKLLRDNTELFLSQKVADTFGGYAMAQLRRLQNALAQNSASQVLKEQHIAATLSRQIKQFNDDYTSFDKGSIVVYVDEESQDLRTTIHLEDYPLRDFTSIYANMTNTIKSYEKLTHRNHKKEESKLYKHAMHLVRILITGTYILEGKGIRTRSEEHLPTLLSIRHGEYSWDQIFKIVDSREKHFNKAAQLTKLPERPKQDKVQKLIESIYESYYYK</sequence>
<proteinExistence type="predicted"/>
<dbReference type="EMBL" id="CP002582">
    <property type="protein sequence ID" value="ADZ82316.1"/>
    <property type="molecule type" value="Genomic_DNA"/>
</dbReference>
<dbReference type="HOGENOM" id="CLU_064931_0_0_9"/>
<accession>F2JMA5</accession>
<dbReference type="SUPFAM" id="SSF81301">
    <property type="entry name" value="Nucleotidyltransferase"/>
    <property type="match status" value="1"/>
</dbReference>
<dbReference type="RefSeq" id="WP_013655617.1">
    <property type="nucleotide sequence ID" value="NC_015275.1"/>
</dbReference>
<dbReference type="PANTHER" id="PTHR34817">
    <property type="entry name" value="NUCLEOTIDYLTRANSFERASE"/>
    <property type="match status" value="1"/>
</dbReference>
<dbReference type="STRING" id="642492.Clole_0581"/>
<evidence type="ECO:0000313" key="2">
    <source>
        <dbReference type="Proteomes" id="UP000008467"/>
    </source>
</evidence>
<dbReference type="GO" id="GO:0016740">
    <property type="term" value="F:transferase activity"/>
    <property type="evidence" value="ECO:0007669"/>
    <property type="project" value="UniProtKB-KW"/>
</dbReference>
<dbReference type="InterPro" id="IPR043519">
    <property type="entry name" value="NT_sf"/>
</dbReference>
<dbReference type="Proteomes" id="UP000008467">
    <property type="component" value="Chromosome"/>
</dbReference>
<dbReference type="eggNOG" id="COG3541">
    <property type="taxonomic scope" value="Bacteria"/>
</dbReference>